<name>A0A4R4N4Z4_9ACTN</name>
<keyword evidence="2" id="KW-1185">Reference proteome</keyword>
<reference evidence="1 2" key="1">
    <citation type="submission" date="2019-02" db="EMBL/GenBank/DDBJ databases">
        <title>Draft genome sequences of novel Actinobacteria.</title>
        <authorList>
            <person name="Sahin N."/>
            <person name="Ay H."/>
            <person name="Saygin H."/>
        </authorList>
    </citation>
    <scope>NUCLEOTIDE SEQUENCE [LARGE SCALE GENOMIC DNA]</scope>
    <source>
        <strain evidence="1 2">KC201</strain>
    </source>
</reference>
<protein>
    <submittedName>
        <fullName evidence="1">Uncharacterized protein</fullName>
    </submittedName>
</protein>
<proteinExistence type="predicted"/>
<dbReference type="Proteomes" id="UP000295157">
    <property type="component" value="Unassembled WGS sequence"/>
</dbReference>
<sequence>MSPVTPGAACPRCRTGEVLAVVRVPHGWTNASGRPVRGVGEVLLCGRCDAGRPVTGPLVAYLTAHESVGSAELNDLAPLLRRWMDGVRAPAPDERALRAETEAWRRGDL</sequence>
<dbReference type="InterPro" id="IPR046267">
    <property type="entry name" value="DUF6300"/>
</dbReference>
<organism evidence="1 2">
    <name type="scientific">Nonomuraea longispora</name>
    <dbReference type="NCBI Taxonomy" id="1848320"/>
    <lineage>
        <taxon>Bacteria</taxon>
        <taxon>Bacillati</taxon>
        <taxon>Actinomycetota</taxon>
        <taxon>Actinomycetes</taxon>
        <taxon>Streptosporangiales</taxon>
        <taxon>Streptosporangiaceae</taxon>
        <taxon>Nonomuraea</taxon>
    </lineage>
</organism>
<dbReference type="Pfam" id="PF19817">
    <property type="entry name" value="DUF6300"/>
    <property type="match status" value="1"/>
</dbReference>
<dbReference type="RefSeq" id="WP_132335461.1">
    <property type="nucleotide sequence ID" value="NZ_SMJZ01000102.1"/>
</dbReference>
<dbReference type="OrthoDB" id="3538861at2"/>
<dbReference type="AlphaFoldDB" id="A0A4R4N4Z4"/>
<evidence type="ECO:0000313" key="2">
    <source>
        <dbReference type="Proteomes" id="UP000295157"/>
    </source>
</evidence>
<gene>
    <name evidence="1" type="ORF">E1267_24805</name>
</gene>
<comment type="caution">
    <text evidence="1">The sequence shown here is derived from an EMBL/GenBank/DDBJ whole genome shotgun (WGS) entry which is preliminary data.</text>
</comment>
<evidence type="ECO:0000313" key="1">
    <source>
        <dbReference type="EMBL" id="TDC03838.1"/>
    </source>
</evidence>
<accession>A0A4R4N4Z4</accession>
<dbReference type="EMBL" id="SMJZ01000102">
    <property type="protein sequence ID" value="TDC03838.1"/>
    <property type="molecule type" value="Genomic_DNA"/>
</dbReference>